<dbReference type="RefSeq" id="WP_160756646.1">
    <property type="nucleotide sequence ID" value="NZ_WTYL01000003.1"/>
</dbReference>
<dbReference type="InterPro" id="IPR007167">
    <property type="entry name" value="Fe-transptr_FeoA-like"/>
</dbReference>
<name>A0A845B151_9SPHN</name>
<evidence type="ECO:0000259" key="2">
    <source>
        <dbReference type="SMART" id="SM00899"/>
    </source>
</evidence>
<evidence type="ECO:0000256" key="1">
    <source>
        <dbReference type="ARBA" id="ARBA00023004"/>
    </source>
</evidence>
<dbReference type="InterPro" id="IPR038157">
    <property type="entry name" value="FeoA_core_dom"/>
</dbReference>
<dbReference type="EMBL" id="WTYL01000003">
    <property type="protein sequence ID" value="MXP45001.1"/>
    <property type="molecule type" value="Genomic_DNA"/>
</dbReference>
<dbReference type="InterPro" id="IPR008988">
    <property type="entry name" value="Transcriptional_repressor_C"/>
</dbReference>
<evidence type="ECO:0000313" key="3">
    <source>
        <dbReference type="EMBL" id="MXP45001.1"/>
    </source>
</evidence>
<accession>A0A845B151</accession>
<dbReference type="SMART" id="SM00899">
    <property type="entry name" value="FeoA"/>
    <property type="match status" value="1"/>
</dbReference>
<proteinExistence type="predicted"/>
<dbReference type="AlphaFoldDB" id="A0A845B151"/>
<sequence length="79" mass="8602">MKLEALQNGIPARIRSVDWSAIAPEEGKRLRALGIDEGAEIQISHRGIFGGKDPIALMIGRMTIAIRRVHAAAMMVDPL</sequence>
<dbReference type="Proteomes" id="UP000431922">
    <property type="component" value="Unassembled WGS sequence"/>
</dbReference>
<feature type="domain" description="Ferrous iron transporter FeoA-like" evidence="2">
    <location>
        <begin position="1"/>
        <end position="78"/>
    </location>
</feature>
<comment type="caution">
    <text evidence="3">The sequence shown here is derived from an EMBL/GenBank/DDBJ whole genome shotgun (WGS) entry which is preliminary data.</text>
</comment>
<dbReference type="GO" id="GO:0046914">
    <property type="term" value="F:transition metal ion binding"/>
    <property type="evidence" value="ECO:0007669"/>
    <property type="project" value="InterPro"/>
</dbReference>
<evidence type="ECO:0000313" key="4">
    <source>
        <dbReference type="Proteomes" id="UP000431922"/>
    </source>
</evidence>
<keyword evidence="4" id="KW-1185">Reference proteome</keyword>
<organism evidence="3 4">
    <name type="scientific">Allopontixanthobacter sediminis</name>
    <dbReference type="NCBI Taxonomy" id="1689985"/>
    <lineage>
        <taxon>Bacteria</taxon>
        <taxon>Pseudomonadati</taxon>
        <taxon>Pseudomonadota</taxon>
        <taxon>Alphaproteobacteria</taxon>
        <taxon>Sphingomonadales</taxon>
        <taxon>Erythrobacteraceae</taxon>
        <taxon>Allopontixanthobacter</taxon>
    </lineage>
</organism>
<dbReference type="OrthoDB" id="7173531at2"/>
<protein>
    <submittedName>
        <fullName evidence="3">Ferrous iron transport protein A</fullName>
    </submittedName>
</protein>
<dbReference type="Gene3D" id="2.30.30.90">
    <property type="match status" value="1"/>
</dbReference>
<reference evidence="3 4" key="1">
    <citation type="submission" date="2019-12" db="EMBL/GenBank/DDBJ databases">
        <title>Genomic-based taxomic classification of the family Erythrobacteraceae.</title>
        <authorList>
            <person name="Xu L."/>
        </authorList>
    </citation>
    <scope>NUCLEOTIDE SEQUENCE [LARGE SCALE GENOMIC DNA]</scope>
    <source>
        <strain evidence="3 4">KCTC 42453</strain>
    </source>
</reference>
<dbReference type="SUPFAM" id="SSF50037">
    <property type="entry name" value="C-terminal domain of transcriptional repressors"/>
    <property type="match status" value="1"/>
</dbReference>
<dbReference type="Pfam" id="PF04023">
    <property type="entry name" value="FeoA"/>
    <property type="match status" value="1"/>
</dbReference>
<keyword evidence="1" id="KW-0408">Iron</keyword>
<gene>
    <name evidence="3" type="ORF">GRI65_11100</name>
</gene>